<protein>
    <submittedName>
        <fullName evidence="2">GNAT family N-acetyltransferase</fullName>
    </submittedName>
</protein>
<dbReference type="RefSeq" id="WP_129121126.1">
    <property type="nucleotide sequence ID" value="NZ_PEIB01000002.1"/>
</dbReference>
<dbReference type="Proteomes" id="UP000290287">
    <property type="component" value="Unassembled WGS sequence"/>
</dbReference>
<reference evidence="2 3" key="1">
    <citation type="submission" date="2017-10" db="EMBL/GenBank/DDBJ databases">
        <title>Nyctiphanis sp. nov., isolated from the stomach of the euphausiid Nyctiphanes simplex (Hansen, 1911) in the Gulf of California.</title>
        <authorList>
            <person name="Gomez-Gil B."/>
            <person name="Aguilar-Mendez M."/>
            <person name="Lopez-Cortes A."/>
            <person name="Gomez-Gutierrez J."/>
            <person name="Roque A."/>
            <person name="Lang E."/>
            <person name="Gonzalez-Castillo A."/>
        </authorList>
    </citation>
    <scope>NUCLEOTIDE SEQUENCE [LARGE SCALE GENOMIC DNA]</scope>
    <source>
        <strain evidence="2 3">CAIM 600</strain>
    </source>
</reference>
<keyword evidence="3" id="KW-1185">Reference proteome</keyword>
<organism evidence="2 3">
    <name type="scientific">Veronia nyctiphanis</name>
    <dbReference type="NCBI Taxonomy" id="1278244"/>
    <lineage>
        <taxon>Bacteria</taxon>
        <taxon>Pseudomonadati</taxon>
        <taxon>Pseudomonadota</taxon>
        <taxon>Gammaproteobacteria</taxon>
        <taxon>Vibrionales</taxon>
        <taxon>Vibrionaceae</taxon>
        <taxon>Veronia</taxon>
    </lineage>
</organism>
<sequence>MKANIYAERVFLRQLTADDTDDLMKTYGNPLTMEFGSDPVFTSTAMVSQLLKSMENFAQNHASYEWGIVTQDTGEVIGTCGFHSFSPCRTECEVGCLLNSEFWRQGYMSEALSVLFSHAKSLGVERLFASIDPNNYRSIGLFCKLGFTIDHQTSRFSLCLGR</sequence>
<keyword evidence="2" id="KW-0808">Transferase</keyword>
<dbReference type="OrthoDB" id="9801656at2"/>
<name>A0A4Q0YTS2_9GAMM</name>
<evidence type="ECO:0000259" key="1">
    <source>
        <dbReference type="PROSITE" id="PS51186"/>
    </source>
</evidence>
<dbReference type="Gene3D" id="3.40.630.30">
    <property type="match status" value="1"/>
</dbReference>
<dbReference type="PANTHER" id="PTHR43792">
    <property type="entry name" value="GNAT FAMILY, PUTATIVE (AFU_ORTHOLOGUE AFUA_3G00765)-RELATED-RELATED"/>
    <property type="match status" value="1"/>
</dbReference>
<proteinExistence type="predicted"/>
<dbReference type="CDD" id="cd04301">
    <property type="entry name" value="NAT_SF"/>
    <property type="match status" value="1"/>
</dbReference>
<dbReference type="AlphaFoldDB" id="A0A4Q0YTS2"/>
<dbReference type="PROSITE" id="PS51186">
    <property type="entry name" value="GNAT"/>
    <property type="match status" value="1"/>
</dbReference>
<dbReference type="Pfam" id="PF13302">
    <property type="entry name" value="Acetyltransf_3"/>
    <property type="match status" value="1"/>
</dbReference>
<dbReference type="SUPFAM" id="SSF55729">
    <property type="entry name" value="Acyl-CoA N-acyltransferases (Nat)"/>
    <property type="match status" value="1"/>
</dbReference>
<dbReference type="InterPro" id="IPR051531">
    <property type="entry name" value="N-acetyltransferase"/>
</dbReference>
<dbReference type="InterPro" id="IPR016181">
    <property type="entry name" value="Acyl_CoA_acyltransferase"/>
</dbReference>
<dbReference type="InterPro" id="IPR000182">
    <property type="entry name" value="GNAT_dom"/>
</dbReference>
<dbReference type="GO" id="GO:0016747">
    <property type="term" value="F:acyltransferase activity, transferring groups other than amino-acyl groups"/>
    <property type="evidence" value="ECO:0007669"/>
    <property type="project" value="InterPro"/>
</dbReference>
<feature type="domain" description="N-acetyltransferase" evidence="1">
    <location>
        <begin position="10"/>
        <end position="162"/>
    </location>
</feature>
<accession>A0A4Q0YTS2</accession>
<comment type="caution">
    <text evidence="2">The sequence shown here is derived from an EMBL/GenBank/DDBJ whole genome shotgun (WGS) entry which is preliminary data.</text>
</comment>
<gene>
    <name evidence="2" type="ORF">CS022_03640</name>
</gene>
<dbReference type="EMBL" id="PEIB01000002">
    <property type="protein sequence ID" value="RXJ74656.1"/>
    <property type="molecule type" value="Genomic_DNA"/>
</dbReference>
<evidence type="ECO:0000313" key="2">
    <source>
        <dbReference type="EMBL" id="RXJ74656.1"/>
    </source>
</evidence>
<evidence type="ECO:0000313" key="3">
    <source>
        <dbReference type="Proteomes" id="UP000290287"/>
    </source>
</evidence>